<dbReference type="PANTHER" id="PTHR46797">
    <property type="entry name" value="HTH-TYPE TRANSCRIPTIONAL REGULATOR"/>
    <property type="match status" value="1"/>
</dbReference>
<name>A0A846TYM2_9MICC</name>
<protein>
    <submittedName>
        <fullName evidence="4">Helix-turn-helix transcriptional regulator</fullName>
    </submittedName>
</protein>
<dbReference type="Proteomes" id="UP000521379">
    <property type="component" value="Unassembled WGS sequence"/>
</dbReference>
<evidence type="ECO:0000259" key="3">
    <source>
        <dbReference type="PROSITE" id="PS50943"/>
    </source>
</evidence>
<dbReference type="AlphaFoldDB" id="A0A846TYM2"/>
<dbReference type="InterPro" id="IPR001387">
    <property type="entry name" value="Cro/C1-type_HTH"/>
</dbReference>
<comment type="caution">
    <text evidence="4">The sequence shown here is derived from an EMBL/GenBank/DDBJ whole genome shotgun (WGS) entry which is preliminary data.</text>
</comment>
<gene>
    <name evidence="4" type="ORF">GTW58_13070</name>
</gene>
<dbReference type="InterPro" id="IPR010982">
    <property type="entry name" value="Lambda_DNA-bd_dom_sf"/>
</dbReference>
<dbReference type="EMBL" id="JAAVUN010000087">
    <property type="protein sequence ID" value="NKE10832.1"/>
    <property type="molecule type" value="Genomic_DNA"/>
</dbReference>
<accession>A0A846TYM2</accession>
<dbReference type="CDD" id="cd00093">
    <property type="entry name" value="HTH_XRE"/>
    <property type="match status" value="1"/>
</dbReference>
<proteinExistence type="predicted"/>
<feature type="domain" description="HTH cro/C1-type" evidence="3">
    <location>
        <begin position="37"/>
        <end position="91"/>
    </location>
</feature>
<feature type="non-terminal residue" evidence="4">
    <location>
        <position position="92"/>
    </location>
</feature>
<sequence length="92" mass="9768">MALPPTQAVPARTSPSPRLDSGEAAESWDGVVLGRRLRHLRTQRSLTLDALADRVGATASHLSLVENGRREPKLSLLSDLASALGVSMDALL</sequence>
<evidence type="ECO:0000313" key="4">
    <source>
        <dbReference type="EMBL" id="NKE10832.1"/>
    </source>
</evidence>
<keyword evidence="1" id="KW-0238">DNA-binding</keyword>
<keyword evidence="5" id="KW-1185">Reference proteome</keyword>
<organism evidence="4 5">
    <name type="scientific">Kocuria subflava</name>
    <dbReference type="NCBI Taxonomy" id="1736139"/>
    <lineage>
        <taxon>Bacteria</taxon>
        <taxon>Bacillati</taxon>
        <taxon>Actinomycetota</taxon>
        <taxon>Actinomycetes</taxon>
        <taxon>Micrococcales</taxon>
        <taxon>Micrococcaceae</taxon>
        <taxon>Kocuria</taxon>
    </lineage>
</organism>
<dbReference type="PANTHER" id="PTHR46797:SF1">
    <property type="entry name" value="METHYLPHOSPHONATE SYNTHASE"/>
    <property type="match status" value="1"/>
</dbReference>
<evidence type="ECO:0000256" key="1">
    <source>
        <dbReference type="ARBA" id="ARBA00023125"/>
    </source>
</evidence>
<reference evidence="4 5" key="1">
    <citation type="submission" date="2020-02" db="EMBL/GenBank/DDBJ databases">
        <authorList>
            <person name="Sun Q."/>
        </authorList>
    </citation>
    <scope>NUCLEOTIDE SEQUENCE [LARGE SCALE GENOMIC DNA]</scope>
    <source>
        <strain evidence="4 5">YIM 13062</strain>
    </source>
</reference>
<dbReference type="Gene3D" id="1.10.260.40">
    <property type="entry name" value="lambda repressor-like DNA-binding domains"/>
    <property type="match status" value="1"/>
</dbReference>
<dbReference type="GO" id="GO:0003677">
    <property type="term" value="F:DNA binding"/>
    <property type="evidence" value="ECO:0007669"/>
    <property type="project" value="UniProtKB-KW"/>
</dbReference>
<dbReference type="SUPFAM" id="SSF47413">
    <property type="entry name" value="lambda repressor-like DNA-binding domains"/>
    <property type="match status" value="1"/>
</dbReference>
<feature type="region of interest" description="Disordered" evidence="2">
    <location>
        <begin position="1"/>
        <end position="25"/>
    </location>
</feature>
<dbReference type="Pfam" id="PF13560">
    <property type="entry name" value="HTH_31"/>
    <property type="match status" value="1"/>
</dbReference>
<dbReference type="GO" id="GO:0005829">
    <property type="term" value="C:cytosol"/>
    <property type="evidence" value="ECO:0007669"/>
    <property type="project" value="TreeGrafter"/>
</dbReference>
<dbReference type="RefSeq" id="WP_168023559.1">
    <property type="nucleotide sequence ID" value="NZ_JAAVUN010000087.1"/>
</dbReference>
<dbReference type="PROSITE" id="PS50943">
    <property type="entry name" value="HTH_CROC1"/>
    <property type="match status" value="1"/>
</dbReference>
<evidence type="ECO:0000256" key="2">
    <source>
        <dbReference type="SAM" id="MobiDB-lite"/>
    </source>
</evidence>
<dbReference type="SMART" id="SM00530">
    <property type="entry name" value="HTH_XRE"/>
    <property type="match status" value="1"/>
</dbReference>
<dbReference type="InterPro" id="IPR050807">
    <property type="entry name" value="TransReg_Diox_bact_type"/>
</dbReference>
<dbReference type="GO" id="GO:0003700">
    <property type="term" value="F:DNA-binding transcription factor activity"/>
    <property type="evidence" value="ECO:0007669"/>
    <property type="project" value="TreeGrafter"/>
</dbReference>
<evidence type="ECO:0000313" key="5">
    <source>
        <dbReference type="Proteomes" id="UP000521379"/>
    </source>
</evidence>